<organism evidence="2 3">
    <name type="scientific">Mesobacillus boroniphilus JCM 21738</name>
    <dbReference type="NCBI Taxonomy" id="1294265"/>
    <lineage>
        <taxon>Bacteria</taxon>
        <taxon>Bacillati</taxon>
        <taxon>Bacillota</taxon>
        <taxon>Bacilli</taxon>
        <taxon>Bacillales</taxon>
        <taxon>Bacillaceae</taxon>
        <taxon>Mesobacillus</taxon>
    </lineage>
</organism>
<dbReference type="Pfam" id="PF00753">
    <property type="entry name" value="Lactamase_B"/>
    <property type="match status" value="1"/>
</dbReference>
<gene>
    <name evidence="2" type="ORF">JCM21738_4269</name>
</gene>
<dbReference type="PANTHER" id="PTHR42951:SF4">
    <property type="entry name" value="ACYL-COENZYME A THIOESTERASE MBLAC2"/>
    <property type="match status" value="1"/>
</dbReference>
<dbReference type="Proteomes" id="UP000018949">
    <property type="component" value="Unassembled WGS sequence"/>
</dbReference>
<dbReference type="eggNOG" id="COG0491">
    <property type="taxonomic scope" value="Bacteria"/>
</dbReference>
<dbReference type="SUPFAM" id="SSF56281">
    <property type="entry name" value="Metallo-hydrolase/oxidoreductase"/>
    <property type="match status" value="1"/>
</dbReference>
<evidence type="ECO:0000313" key="2">
    <source>
        <dbReference type="EMBL" id="GAE47303.1"/>
    </source>
</evidence>
<comment type="caution">
    <text evidence="2">The sequence shown here is derived from an EMBL/GenBank/DDBJ whole genome shotgun (WGS) entry which is preliminary data.</text>
</comment>
<evidence type="ECO:0000313" key="3">
    <source>
        <dbReference type="Proteomes" id="UP000018949"/>
    </source>
</evidence>
<dbReference type="EMBL" id="BAUW01000071">
    <property type="protein sequence ID" value="GAE47303.1"/>
    <property type="molecule type" value="Genomic_DNA"/>
</dbReference>
<keyword evidence="3" id="KW-1185">Reference proteome</keyword>
<reference evidence="2 3" key="1">
    <citation type="submission" date="2013-12" db="EMBL/GenBank/DDBJ databases">
        <title>NBRP : Genome information of microbial organism related human and environment.</title>
        <authorList>
            <person name="Hattori M."/>
            <person name="Oshima K."/>
            <person name="Inaba H."/>
            <person name="Suda W."/>
            <person name="Sakamoto M."/>
            <person name="Iino T."/>
            <person name="Kitahara M."/>
            <person name="Oshida Y."/>
            <person name="Iida T."/>
            <person name="Kudo T."/>
            <person name="Itoh T."/>
            <person name="Ahmed I."/>
            <person name="Ohkuma M."/>
        </authorList>
    </citation>
    <scope>NUCLEOTIDE SEQUENCE [LARGE SCALE GENOMIC DNA]</scope>
    <source>
        <strain evidence="2 3">JCM 21738</strain>
    </source>
</reference>
<dbReference type="InterPro" id="IPR036866">
    <property type="entry name" value="RibonucZ/Hydroxyglut_hydro"/>
</dbReference>
<dbReference type="AlphaFoldDB" id="W4RTV4"/>
<evidence type="ECO:0000259" key="1">
    <source>
        <dbReference type="Pfam" id="PF00753"/>
    </source>
</evidence>
<dbReference type="InterPro" id="IPR050855">
    <property type="entry name" value="NDM-1-like"/>
</dbReference>
<sequence>MQTIERIGEHSWYMTPISETDRPILGMVVGTERTLMIDAGNSENHANLFIDMLKEKGVDEPSYVVLTHWHWDHIFGLSALGNEY</sequence>
<dbReference type="Gene3D" id="3.60.15.10">
    <property type="entry name" value="Ribonuclease Z/Hydroxyacylglutathione hydrolase-like"/>
    <property type="match status" value="1"/>
</dbReference>
<feature type="domain" description="Metallo-beta-lactamase" evidence="1">
    <location>
        <begin position="27"/>
        <end position="81"/>
    </location>
</feature>
<protein>
    <submittedName>
        <fullName evidence="2">Metallo-beta-lactamase family protein</fullName>
    </submittedName>
</protein>
<dbReference type="PANTHER" id="PTHR42951">
    <property type="entry name" value="METALLO-BETA-LACTAMASE DOMAIN-CONTAINING"/>
    <property type="match status" value="1"/>
</dbReference>
<accession>W4RTV4</accession>
<name>W4RTV4_9BACI</name>
<dbReference type="InterPro" id="IPR001279">
    <property type="entry name" value="Metallo-B-lactamas"/>
</dbReference>
<proteinExistence type="predicted"/>